<protein>
    <recommendedName>
        <fullName evidence="3">DUF4365 domain-containing protein</fullName>
    </recommendedName>
</protein>
<dbReference type="RefSeq" id="WP_186993909.1">
    <property type="nucleotide sequence ID" value="NZ_JACOQG010000001.1"/>
</dbReference>
<dbReference type="EMBL" id="JACOQG010000001">
    <property type="protein sequence ID" value="MBC5778145.1"/>
    <property type="molecule type" value="Genomic_DNA"/>
</dbReference>
<evidence type="ECO:0000313" key="2">
    <source>
        <dbReference type="Proteomes" id="UP000649826"/>
    </source>
</evidence>
<comment type="caution">
    <text evidence="1">The sequence shown here is derived from an EMBL/GenBank/DDBJ whole genome shotgun (WGS) entry which is preliminary data.</text>
</comment>
<accession>A0ABR7IDV5</accession>
<gene>
    <name evidence="1" type="ORF">H8Z82_00380</name>
</gene>
<keyword evidence="2" id="KW-1185">Reference proteome</keyword>
<proteinExistence type="predicted"/>
<sequence length="177" mass="20960">MIDQEVLASVIDESFVASNIFVNLFSKQPYERAAFDNKDFERDVVYSIGKNGAIYDKFELYVPVKCRFVKEKSNTITLKHPYFKLKITPTFTGFGTVLPRDFEKRYMQIENLSNISCYKIMIGIDLKFSPLAFFMNKEQYYGWIDKFANELINYASIDKFFEKIRWDVVRTFMKCNK</sequence>
<evidence type="ECO:0008006" key="3">
    <source>
        <dbReference type="Google" id="ProtNLM"/>
    </source>
</evidence>
<reference evidence="1 2" key="1">
    <citation type="submission" date="2020-08" db="EMBL/GenBank/DDBJ databases">
        <title>Genome public.</title>
        <authorList>
            <person name="Liu C."/>
            <person name="Sun Q."/>
        </authorList>
    </citation>
    <scope>NUCLEOTIDE SEQUENCE [LARGE SCALE GENOMIC DNA]</scope>
    <source>
        <strain evidence="1 2">M29</strain>
    </source>
</reference>
<organism evidence="1 2">
    <name type="scientific">Blautia difficilis</name>
    <dbReference type="NCBI Taxonomy" id="2763027"/>
    <lineage>
        <taxon>Bacteria</taxon>
        <taxon>Bacillati</taxon>
        <taxon>Bacillota</taxon>
        <taxon>Clostridia</taxon>
        <taxon>Lachnospirales</taxon>
        <taxon>Lachnospiraceae</taxon>
        <taxon>Blautia</taxon>
    </lineage>
</organism>
<evidence type="ECO:0000313" key="1">
    <source>
        <dbReference type="EMBL" id="MBC5778145.1"/>
    </source>
</evidence>
<dbReference type="Proteomes" id="UP000649826">
    <property type="component" value="Unassembled WGS sequence"/>
</dbReference>
<name>A0ABR7IDV5_9FIRM</name>